<gene>
    <name evidence="1" type="ORF">RRF57_007611</name>
</gene>
<accession>A0AAN7Z7N4</accession>
<evidence type="ECO:0000313" key="2">
    <source>
        <dbReference type="Proteomes" id="UP001305414"/>
    </source>
</evidence>
<name>A0AAN7Z7N4_9PEZI</name>
<dbReference type="Proteomes" id="UP001305414">
    <property type="component" value="Unassembled WGS sequence"/>
</dbReference>
<evidence type="ECO:0000313" key="1">
    <source>
        <dbReference type="EMBL" id="KAK5631897.1"/>
    </source>
</evidence>
<comment type="caution">
    <text evidence="1">The sequence shown here is derived from an EMBL/GenBank/DDBJ whole genome shotgun (WGS) entry which is preliminary data.</text>
</comment>
<organism evidence="1 2">
    <name type="scientific">Xylaria bambusicola</name>
    <dbReference type="NCBI Taxonomy" id="326684"/>
    <lineage>
        <taxon>Eukaryota</taxon>
        <taxon>Fungi</taxon>
        <taxon>Dikarya</taxon>
        <taxon>Ascomycota</taxon>
        <taxon>Pezizomycotina</taxon>
        <taxon>Sordariomycetes</taxon>
        <taxon>Xylariomycetidae</taxon>
        <taxon>Xylariales</taxon>
        <taxon>Xylariaceae</taxon>
        <taxon>Xylaria</taxon>
    </lineage>
</organism>
<keyword evidence="2" id="KW-1185">Reference proteome</keyword>
<dbReference type="AlphaFoldDB" id="A0AAN7Z7N4"/>
<protein>
    <submittedName>
        <fullName evidence="1">Uncharacterized protein</fullName>
    </submittedName>
</protein>
<proteinExistence type="predicted"/>
<dbReference type="EMBL" id="JAWHQM010000021">
    <property type="protein sequence ID" value="KAK5631897.1"/>
    <property type="molecule type" value="Genomic_DNA"/>
</dbReference>
<sequence>MELTRKPAQWNQLVVNSRKCKVTYPFVTPIAAYQTEPGGLVDYTQAQDGNEEKNKKPVLESRKCLRRKVVC</sequence>
<reference evidence="1 2" key="1">
    <citation type="submission" date="2023-10" db="EMBL/GenBank/DDBJ databases">
        <title>Draft genome sequence of Xylaria bambusicola isolate GMP-LS, the root and basal stem rot pathogen of sugarcane in Indonesia.</title>
        <authorList>
            <person name="Selvaraj P."/>
            <person name="Muralishankar V."/>
            <person name="Muruganantham S."/>
            <person name="Sp S."/>
            <person name="Haryani S."/>
            <person name="Lau K.J.X."/>
            <person name="Naqvi N.I."/>
        </authorList>
    </citation>
    <scope>NUCLEOTIDE SEQUENCE [LARGE SCALE GENOMIC DNA]</scope>
    <source>
        <strain evidence="1">GMP-LS</strain>
    </source>
</reference>